<dbReference type="Gene3D" id="3.40.50.300">
    <property type="entry name" value="P-loop containing nucleotide triphosphate hydrolases"/>
    <property type="match status" value="1"/>
</dbReference>
<dbReference type="PANTHER" id="PTHR43566">
    <property type="entry name" value="CONSERVED PROTEIN"/>
    <property type="match status" value="1"/>
</dbReference>
<dbReference type="RefSeq" id="WP_133276982.1">
    <property type="nucleotide sequence ID" value="NZ_CP037933.1"/>
</dbReference>
<keyword evidence="2" id="KW-0067">ATP-binding</keyword>
<protein>
    <submittedName>
        <fullName evidence="2">ATP-binding protein</fullName>
    </submittedName>
</protein>
<evidence type="ECO:0000259" key="1">
    <source>
        <dbReference type="SMART" id="SM00382"/>
    </source>
</evidence>
<dbReference type="InterPro" id="IPR025420">
    <property type="entry name" value="DUF4143"/>
</dbReference>
<name>A0A4P6YFD0_9FLAO</name>
<dbReference type="SMART" id="SM00382">
    <property type="entry name" value="AAA"/>
    <property type="match status" value="1"/>
</dbReference>
<dbReference type="Pfam" id="PF13173">
    <property type="entry name" value="AAA_14"/>
    <property type="match status" value="1"/>
</dbReference>
<organism evidence="2 3">
    <name type="scientific">Flavobacterium nackdongense</name>
    <dbReference type="NCBI Taxonomy" id="2547394"/>
    <lineage>
        <taxon>Bacteria</taxon>
        <taxon>Pseudomonadati</taxon>
        <taxon>Bacteroidota</taxon>
        <taxon>Flavobacteriia</taxon>
        <taxon>Flavobacteriales</taxon>
        <taxon>Flavobacteriaceae</taxon>
        <taxon>Flavobacterium</taxon>
    </lineage>
</organism>
<keyword evidence="3" id="KW-1185">Reference proteome</keyword>
<dbReference type="SUPFAM" id="SSF52540">
    <property type="entry name" value="P-loop containing nucleoside triphosphate hydrolases"/>
    <property type="match status" value="1"/>
</dbReference>
<evidence type="ECO:0000313" key="2">
    <source>
        <dbReference type="EMBL" id="QBN19465.1"/>
    </source>
</evidence>
<dbReference type="Pfam" id="PF13635">
    <property type="entry name" value="DUF4143"/>
    <property type="match status" value="1"/>
</dbReference>
<dbReference type="InterPro" id="IPR027417">
    <property type="entry name" value="P-loop_NTPase"/>
</dbReference>
<dbReference type="KEGG" id="fnk:E1750_11870"/>
<feature type="domain" description="AAA+ ATPase" evidence="1">
    <location>
        <begin position="18"/>
        <end position="135"/>
    </location>
</feature>
<proteinExistence type="predicted"/>
<dbReference type="Proteomes" id="UP000291124">
    <property type="component" value="Chromosome"/>
</dbReference>
<dbReference type="InterPro" id="IPR011335">
    <property type="entry name" value="Restrct_endonuc-II-like"/>
</dbReference>
<keyword evidence="2" id="KW-0547">Nucleotide-binding</keyword>
<gene>
    <name evidence="2" type="ORF">E1750_11870</name>
</gene>
<dbReference type="OrthoDB" id="9778168at2"/>
<dbReference type="InterPro" id="IPR041682">
    <property type="entry name" value="AAA_14"/>
</dbReference>
<accession>A0A4P6YFD0</accession>
<reference evidence="3" key="1">
    <citation type="submission" date="2019-03" db="EMBL/GenBank/DDBJ databases">
        <title>Flavobacterium sp.</title>
        <authorList>
            <person name="Kim H."/>
        </authorList>
    </citation>
    <scope>NUCLEOTIDE SEQUENCE [LARGE SCALE GENOMIC DNA]</scope>
    <source>
        <strain evidence="3">GS13</strain>
    </source>
</reference>
<dbReference type="AlphaFoldDB" id="A0A4P6YFD0"/>
<dbReference type="EMBL" id="CP037933">
    <property type="protein sequence ID" value="QBN19465.1"/>
    <property type="molecule type" value="Genomic_DNA"/>
</dbReference>
<dbReference type="GO" id="GO:0005524">
    <property type="term" value="F:ATP binding"/>
    <property type="evidence" value="ECO:0007669"/>
    <property type="project" value="UniProtKB-KW"/>
</dbReference>
<dbReference type="SUPFAM" id="SSF52980">
    <property type="entry name" value="Restriction endonuclease-like"/>
    <property type="match status" value="1"/>
</dbReference>
<evidence type="ECO:0000313" key="3">
    <source>
        <dbReference type="Proteomes" id="UP000291124"/>
    </source>
</evidence>
<sequence>MVSIPRQLAPKIQKDCFKGKVILLLGARQVGKSTLIKMLPFDSEIEVLWLDGENADVHLLLENANSERLKQIAGNHKVVVIDEAQKINTIGSVLKLFSDYHKEIQVIASGSSAFELRNSLNEPLTGRKFEFNLFPISFQEMVNHSNLLLEIRQLPKRLCYGYYPEIVTNSGTEERLLKFLSESYLYKDIFLFKGIKKPEKILELLKLLAWQIGSEVNYNELAKTLKIDNQTIESYVNMLEQAFVIYKLPAFNTNQRKELKKSKKIYFNDLGIRNALINDFRPVEIRNDNGALFENFIINEFRKQNEYQQVFANFYFWRTTDQKEIDLVIKKNGLLHLFEIKWNPNKKAVLTKSFSNIYTNYTFDVINTTNFFEFVSADFLHTLVTNK</sequence>
<dbReference type="PANTHER" id="PTHR43566:SF1">
    <property type="entry name" value="AAA+ ATPASE DOMAIN-CONTAINING PROTEIN"/>
    <property type="match status" value="1"/>
</dbReference>
<dbReference type="InterPro" id="IPR003593">
    <property type="entry name" value="AAA+_ATPase"/>
</dbReference>